<reference evidence="2" key="1">
    <citation type="journal article" date="2014" name="Proc. Natl. Acad. Sci. U.S.A.">
        <title>Extensive sampling of basidiomycete genomes demonstrates inadequacy of the white-rot/brown-rot paradigm for wood decay fungi.</title>
        <authorList>
            <person name="Riley R."/>
            <person name="Salamov A.A."/>
            <person name="Brown D.W."/>
            <person name="Nagy L.G."/>
            <person name="Floudas D."/>
            <person name="Held B.W."/>
            <person name="Levasseur A."/>
            <person name="Lombard V."/>
            <person name="Morin E."/>
            <person name="Otillar R."/>
            <person name="Lindquist E.A."/>
            <person name="Sun H."/>
            <person name="LaButti K.M."/>
            <person name="Schmutz J."/>
            <person name="Jabbour D."/>
            <person name="Luo H."/>
            <person name="Baker S.E."/>
            <person name="Pisabarro A.G."/>
            <person name="Walton J.D."/>
            <person name="Blanchette R.A."/>
            <person name="Henrissat B."/>
            <person name="Martin F."/>
            <person name="Cullen D."/>
            <person name="Hibbett D.S."/>
            <person name="Grigoriev I.V."/>
        </authorList>
    </citation>
    <scope>NUCLEOTIDE SEQUENCE [LARGE SCALE GENOMIC DNA]</scope>
    <source>
        <strain evidence="2">FD-172 SS1</strain>
    </source>
</reference>
<accession>A0A067N2X4</accession>
<gene>
    <name evidence="1" type="ORF">BOTBODRAFT_171323</name>
</gene>
<dbReference type="AlphaFoldDB" id="A0A067N2X4"/>
<dbReference type="Proteomes" id="UP000027195">
    <property type="component" value="Unassembled WGS sequence"/>
</dbReference>
<dbReference type="EMBL" id="KL198021">
    <property type="protein sequence ID" value="KDQ18492.1"/>
    <property type="molecule type" value="Genomic_DNA"/>
</dbReference>
<proteinExistence type="predicted"/>
<name>A0A067N2X4_BOTB1</name>
<organism evidence="1 2">
    <name type="scientific">Botryobasidium botryosum (strain FD-172 SS1)</name>
    <dbReference type="NCBI Taxonomy" id="930990"/>
    <lineage>
        <taxon>Eukaryota</taxon>
        <taxon>Fungi</taxon>
        <taxon>Dikarya</taxon>
        <taxon>Basidiomycota</taxon>
        <taxon>Agaricomycotina</taxon>
        <taxon>Agaricomycetes</taxon>
        <taxon>Cantharellales</taxon>
        <taxon>Botryobasidiaceae</taxon>
        <taxon>Botryobasidium</taxon>
    </lineage>
</organism>
<evidence type="ECO:0000313" key="1">
    <source>
        <dbReference type="EMBL" id="KDQ18492.1"/>
    </source>
</evidence>
<dbReference type="InParanoid" id="A0A067N2X4"/>
<dbReference type="HOGENOM" id="CLU_1320692_0_0_1"/>
<sequence>MFGSVGAGDANLFILFDAQVTSPNQGSRARAHVPVSQPAPQMRPATRGPSFMALFSWLASPRVPCNSLSLSQPHFSLATCGPIYGTLRIRFQSMAPFSRLAAPFSLCGLNRTVHRCHHGVTPALAGPSSTLTALSSLTVLFSRLPLAAPIFTSVSSFSQLHPPLSWLHSILARPSSSHASALSSCVCSLAPRGLAPLSPSIVGYGRTS</sequence>
<evidence type="ECO:0000313" key="2">
    <source>
        <dbReference type="Proteomes" id="UP000027195"/>
    </source>
</evidence>
<keyword evidence="2" id="KW-1185">Reference proteome</keyword>
<protein>
    <submittedName>
        <fullName evidence="1">Uncharacterized protein</fullName>
    </submittedName>
</protein>